<evidence type="ECO:0000256" key="1">
    <source>
        <dbReference type="SAM" id="Phobius"/>
    </source>
</evidence>
<sequence length="169" mass="19314">MVKQYFRYVSWKSHMNLLKSKWYARVFLCAFPSLKLRGNFFLPPVILFGAFRLGFLHAFPSPKLQADGSFYFSSSNMVWVWGLSAGDAIAFSWLRLLYQLLLRLGQAGLHSFFCFSFGFWGWWVFFCSGLVCCVLPLAGFHLVQVDFGFGQLSKLGQKIEVAFSAFPLA</sequence>
<accession>A0A8T2XYV5</accession>
<dbReference type="AlphaFoldDB" id="A0A8T2XYV5"/>
<feature type="transmembrane region" description="Helical" evidence="1">
    <location>
        <begin position="79"/>
        <end position="98"/>
    </location>
</feature>
<comment type="caution">
    <text evidence="2">The sequence shown here is derived from an EMBL/GenBank/DDBJ whole genome shotgun (WGS) entry which is preliminary data.</text>
</comment>
<evidence type="ECO:0000313" key="3">
    <source>
        <dbReference type="Proteomes" id="UP000807159"/>
    </source>
</evidence>
<feature type="transmembrane region" description="Helical" evidence="1">
    <location>
        <begin position="40"/>
        <end position="59"/>
    </location>
</feature>
<dbReference type="Proteomes" id="UP000807159">
    <property type="component" value="Chromosome 9"/>
</dbReference>
<reference evidence="2" key="1">
    <citation type="journal article" date="2021" name="J. Hered.">
        <title>Genome Assembly of Salicaceae Populus deltoides (Eastern Cottonwood) I-69 Based on Nanopore Sequencing and Hi-C Technologies.</title>
        <authorList>
            <person name="Bai S."/>
            <person name="Wu H."/>
            <person name="Zhang J."/>
            <person name="Pan Z."/>
            <person name="Zhao W."/>
            <person name="Li Z."/>
            <person name="Tong C."/>
        </authorList>
    </citation>
    <scope>NUCLEOTIDE SEQUENCE</scope>
    <source>
        <tissue evidence="2">Leaf</tissue>
    </source>
</reference>
<dbReference type="EMBL" id="JACEGQ020000009">
    <property type="protein sequence ID" value="KAH8497981.1"/>
    <property type="molecule type" value="Genomic_DNA"/>
</dbReference>
<gene>
    <name evidence="2" type="ORF">H0E87_017044</name>
</gene>
<name>A0A8T2XYV5_POPDE</name>
<keyword evidence="3" id="KW-1185">Reference proteome</keyword>
<feature type="transmembrane region" description="Helical" evidence="1">
    <location>
        <begin position="119"/>
        <end position="143"/>
    </location>
</feature>
<keyword evidence="1" id="KW-0472">Membrane</keyword>
<protein>
    <submittedName>
        <fullName evidence="2">Uncharacterized protein</fullName>
    </submittedName>
</protein>
<keyword evidence="1" id="KW-1133">Transmembrane helix</keyword>
<evidence type="ECO:0000313" key="2">
    <source>
        <dbReference type="EMBL" id="KAH8497981.1"/>
    </source>
</evidence>
<proteinExistence type="predicted"/>
<organism evidence="2 3">
    <name type="scientific">Populus deltoides</name>
    <name type="common">Eastern poplar</name>
    <name type="synonym">Eastern cottonwood</name>
    <dbReference type="NCBI Taxonomy" id="3696"/>
    <lineage>
        <taxon>Eukaryota</taxon>
        <taxon>Viridiplantae</taxon>
        <taxon>Streptophyta</taxon>
        <taxon>Embryophyta</taxon>
        <taxon>Tracheophyta</taxon>
        <taxon>Spermatophyta</taxon>
        <taxon>Magnoliopsida</taxon>
        <taxon>eudicotyledons</taxon>
        <taxon>Gunneridae</taxon>
        <taxon>Pentapetalae</taxon>
        <taxon>rosids</taxon>
        <taxon>fabids</taxon>
        <taxon>Malpighiales</taxon>
        <taxon>Salicaceae</taxon>
        <taxon>Saliceae</taxon>
        <taxon>Populus</taxon>
    </lineage>
</organism>
<keyword evidence="1" id="KW-0812">Transmembrane</keyword>